<proteinExistence type="predicted"/>
<evidence type="ECO:0000313" key="2">
    <source>
        <dbReference type="Proteomes" id="UP000765224"/>
    </source>
</evidence>
<name>A0ABS6PDC0_9PSED</name>
<keyword evidence="1" id="KW-0347">Helicase</keyword>
<dbReference type="Proteomes" id="UP000765224">
    <property type="component" value="Unassembled WGS sequence"/>
</dbReference>
<keyword evidence="1" id="KW-0547">Nucleotide-binding</keyword>
<comment type="caution">
    <text evidence="1">The sequence shown here is derived from an EMBL/GenBank/DDBJ whole genome shotgun (WGS) entry which is preliminary data.</text>
</comment>
<reference evidence="1 2" key="1">
    <citation type="submission" date="2021-06" db="EMBL/GenBank/DDBJ databases">
        <title>Updating the genus Pseudomonas: Description of 43 new species and partition of the Pseudomonas putida group.</title>
        <authorList>
            <person name="Girard L."/>
            <person name="Lood C."/>
            <person name="Vandamme P."/>
            <person name="Rokni-Zadeh H."/>
            <person name="Van Noort V."/>
            <person name="Hofte M."/>
            <person name="Lavigne R."/>
            <person name="De Mot R."/>
        </authorList>
    </citation>
    <scope>NUCLEOTIDE SEQUENCE [LARGE SCALE GENOMIC DNA]</scope>
    <source>
        <strain evidence="1 2">COR58</strain>
    </source>
</reference>
<evidence type="ECO:0000313" key="1">
    <source>
        <dbReference type="EMBL" id="MBV4458473.1"/>
    </source>
</evidence>
<dbReference type="EMBL" id="JAHSTS010000001">
    <property type="protein sequence ID" value="MBV4458473.1"/>
    <property type="molecule type" value="Genomic_DNA"/>
</dbReference>
<dbReference type="GO" id="GO:0004386">
    <property type="term" value="F:helicase activity"/>
    <property type="evidence" value="ECO:0007669"/>
    <property type="project" value="UniProtKB-KW"/>
</dbReference>
<keyword evidence="1" id="KW-0378">Hydrolase</keyword>
<sequence>MRCSNNNRLSGVDTMAGTASLGASMAAMQQMDATAAATTTMNAQAQSNKMMTDTVNGIASAYQDSATKAQNAAQQTGKAINY</sequence>
<keyword evidence="1" id="KW-0067">ATP-binding</keyword>
<gene>
    <name evidence="1" type="ORF">KVG96_10965</name>
</gene>
<organism evidence="1 2">
    <name type="scientific">Pseudomonas ekonensis</name>
    <dbReference type="NCBI Taxonomy" id="2842353"/>
    <lineage>
        <taxon>Bacteria</taxon>
        <taxon>Pseudomonadati</taxon>
        <taxon>Pseudomonadota</taxon>
        <taxon>Gammaproteobacteria</taxon>
        <taxon>Pseudomonadales</taxon>
        <taxon>Pseudomonadaceae</taxon>
        <taxon>Pseudomonas</taxon>
    </lineage>
</organism>
<protein>
    <submittedName>
        <fullName evidence="1">ATP-dependent helicase HrpA</fullName>
    </submittedName>
</protein>
<accession>A0ABS6PDC0</accession>
<keyword evidence="2" id="KW-1185">Reference proteome</keyword>